<dbReference type="SMART" id="SM00267">
    <property type="entry name" value="GGDEF"/>
    <property type="match status" value="1"/>
</dbReference>
<dbReference type="RefSeq" id="WP_237486074.1">
    <property type="nucleotide sequence ID" value="NZ_CAKLCM010000003.1"/>
</dbReference>
<gene>
    <name evidence="12" type="ORF">VHP8226_03232</name>
</gene>
<dbReference type="InterPro" id="IPR043128">
    <property type="entry name" value="Rev_trsase/Diguanyl_cyclase"/>
</dbReference>
<dbReference type="Pfam" id="PF02743">
    <property type="entry name" value="dCache_1"/>
    <property type="match status" value="1"/>
</dbReference>
<name>A0ABM8ZMC9_9VIBR</name>
<dbReference type="SUPFAM" id="SSF55073">
    <property type="entry name" value="Nucleotide cyclase"/>
    <property type="match status" value="1"/>
</dbReference>
<comment type="subcellular location">
    <subcellularLocation>
        <location evidence="1">Cell membrane</location>
        <topology evidence="1">Multi-pass membrane protein</topology>
    </subcellularLocation>
</comment>
<dbReference type="CDD" id="cd06225">
    <property type="entry name" value="HAMP"/>
    <property type="match status" value="1"/>
</dbReference>
<evidence type="ECO:0000256" key="5">
    <source>
        <dbReference type="ARBA" id="ARBA00022989"/>
    </source>
</evidence>
<dbReference type="EMBL" id="CAKLCM010000003">
    <property type="protein sequence ID" value="CAH0529463.1"/>
    <property type="molecule type" value="Genomic_DNA"/>
</dbReference>
<evidence type="ECO:0000256" key="3">
    <source>
        <dbReference type="ARBA" id="ARBA00022475"/>
    </source>
</evidence>
<dbReference type="Gene3D" id="6.10.340.10">
    <property type="match status" value="1"/>
</dbReference>
<dbReference type="InterPro" id="IPR029787">
    <property type="entry name" value="Nucleotide_cyclase"/>
</dbReference>
<dbReference type="InterPro" id="IPR000160">
    <property type="entry name" value="GGDEF_dom"/>
</dbReference>
<dbReference type="Pfam" id="PF00672">
    <property type="entry name" value="HAMP"/>
    <property type="match status" value="1"/>
</dbReference>
<keyword evidence="5 9" id="KW-1133">Transmembrane helix</keyword>
<dbReference type="Pfam" id="PF00990">
    <property type="entry name" value="GGDEF"/>
    <property type="match status" value="1"/>
</dbReference>
<evidence type="ECO:0000256" key="6">
    <source>
        <dbReference type="ARBA" id="ARBA00023136"/>
    </source>
</evidence>
<keyword evidence="8" id="KW-0175">Coiled coil</keyword>
<evidence type="ECO:0000313" key="13">
    <source>
        <dbReference type="Proteomes" id="UP000838160"/>
    </source>
</evidence>
<evidence type="ECO:0000256" key="7">
    <source>
        <dbReference type="ARBA" id="ARBA00034247"/>
    </source>
</evidence>
<comment type="catalytic activity">
    <reaction evidence="7">
        <text>2 GTP = 3',3'-c-di-GMP + 2 diphosphate</text>
        <dbReference type="Rhea" id="RHEA:24898"/>
        <dbReference type="ChEBI" id="CHEBI:33019"/>
        <dbReference type="ChEBI" id="CHEBI:37565"/>
        <dbReference type="ChEBI" id="CHEBI:58805"/>
        <dbReference type="EC" id="2.7.7.65"/>
    </reaction>
</comment>
<proteinExistence type="predicted"/>
<evidence type="ECO:0000256" key="8">
    <source>
        <dbReference type="SAM" id="Coils"/>
    </source>
</evidence>
<reference evidence="12" key="1">
    <citation type="submission" date="2021-12" db="EMBL/GenBank/DDBJ databases">
        <authorList>
            <person name="Rodrigo-Torres L."/>
            <person name="Arahal R. D."/>
            <person name="Lucena T."/>
        </authorList>
    </citation>
    <scope>NUCLEOTIDE SEQUENCE</scope>
    <source>
        <strain evidence="12">CECT 8226</strain>
    </source>
</reference>
<dbReference type="PANTHER" id="PTHR45138">
    <property type="entry name" value="REGULATORY COMPONENTS OF SENSORY TRANSDUCTION SYSTEM"/>
    <property type="match status" value="1"/>
</dbReference>
<dbReference type="PROSITE" id="PS50887">
    <property type="entry name" value="GGDEF"/>
    <property type="match status" value="1"/>
</dbReference>
<keyword evidence="3" id="KW-1003">Cell membrane</keyword>
<evidence type="ECO:0000256" key="9">
    <source>
        <dbReference type="SAM" id="Phobius"/>
    </source>
</evidence>
<dbReference type="Proteomes" id="UP000838160">
    <property type="component" value="Unassembled WGS sequence"/>
</dbReference>
<dbReference type="Gene3D" id="3.30.450.20">
    <property type="entry name" value="PAS domain"/>
    <property type="match status" value="1"/>
</dbReference>
<dbReference type="SMART" id="SM00304">
    <property type="entry name" value="HAMP"/>
    <property type="match status" value="1"/>
</dbReference>
<sequence>MSIRNKIITILLSIALTSHLVITTFYYLYAQNSITQQSVSHLESVASIQYQRLHAFIDGNIESLSLIQSRTQMRYSLDNYQRTGSADAYEMIDTILSDVLQQTSTINEIFIADTQGQVLFSTSALYNNRDFSQHPLFQDGLVGKTGSLLIKGDSEQVPAIVFSAPLVLKGKKLGVIAIQVQLDDFNAFFTDYTGLGQTGEVLLATLTNKGNLMLFTPLRFAPSPLLIPENSDSAIPMQQALNKTAKVFESALDYRNVPVVAVSRYFTDLGLGIVVKMDRDEVLSTNNELTNIFLYLIIFLVLVAILVSVVLANKIAGPIERITVAAKKISAGNLNQRVVVQSKDELGQLAVALNEMADGLVGAKLRLQEKVNQKTVELQRANQQLEHLSQTDALTGLYNRRYLDDQLDLEWSRCTRHHSTISLLMIDIDFFKPVNDKKGHLVGDDYLKTIAKALRDVFQRNEDIVARYGGEEFAAILTHSSQQQAMELGEVIRQRIEALGLESGCATLSPFVTVSVGVATCNPKCGEKPSKLIWEADRALYDSKALGRNRVTGFSRQLVSVTPNIGKQSRSH</sequence>
<keyword evidence="6 9" id="KW-0472">Membrane</keyword>
<evidence type="ECO:0000313" key="12">
    <source>
        <dbReference type="EMBL" id="CAH0529463.1"/>
    </source>
</evidence>
<dbReference type="PANTHER" id="PTHR45138:SF9">
    <property type="entry name" value="DIGUANYLATE CYCLASE DGCM-RELATED"/>
    <property type="match status" value="1"/>
</dbReference>
<dbReference type="PROSITE" id="PS50885">
    <property type="entry name" value="HAMP"/>
    <property type="match status" value="1"/>
</dbReference>
<dbReference type="InterPro" id="IPR050469">
    <property type="entry name" value="Diguanylate_Cyclase"/>
</dbReference>
<dbReference type="CDD" id="cd01949">
    <property type="entry name" value="GGDEF"/>
    <property type="match status" value="1"/>
</dbReference>
<dbReference type="NCBIfam" id="TIGR00254">
    <property type="entry name" value="GGDEF"/>
    <property type="match status" value="1"/>
</dbReference>
<evidence type="ECO:0000256" key="1">
    <source>
        <dbReference type="ARBA" id="ARBA00004651"/>
    </source>
</evidence>
<comment type="caution">
    <text evidence="12">The sequence shown here is derived from an EMBL/GenBank/DDBJ whole genome shotgun (WGS) entry which is preliminary data.</text>
</comment>
<evidence type="ECO:0000256" key="2">
    <source>
        <dbReference type="ARBA" id="ARBA00012528"/>
    </source>
</evidence>
<feature type="transmembrane region" description="Helical" evidence="9">
    <location>
        <begin position="292"/>
        <end position="312"/>
    </location>
</feature>
<dbReference type="InterPro" id="IPR003660">
    <property type="entry name" value="HAMP_dom"/>
</dbReference>
<evidence type="ECO:0000256" key="4">
    <source>
        <dbReference type="ARBA" id="ARBA00022692"/>
    </source>
</evidence>
<feature type="coiled-coil region" evidence="8">
    <location>
        <begin position="364"/>
        <end position="391"/>
    </location>
</feature>
<dbReference type="EC" id="2.7.7.65" evidence="2"/>
<feature type="domain" description="GGDEF" evidence="11">
    <location>
        <begin position="419"/>
        <end position="556"/>
    </location>
</feature>
<evidence type="ECO:0000259" key="10">
    <source>
        <dbReference type="PROSITE" id="PS50885"/>
    </source>
</evidence>
<dbReference type="InterPro" id="IPR033479">
    <property type="entry name" value="dCache_1"/>
</dbReference>
<protein>
    <recommendedName>
        <fullName evidence="2">diguanylate cyclase</fullName>
        <ecNumber evidence="2">2.7.7.65</ecNumber>
    </recommendedName>
</protein>
<keyword evidence="13" id="KW-1185">Reference proteome</keyword>
<feature type="transmembrane region" description="Helical" evidence="9">
    <location>
        <begin position="7"/>
        <end position="29"/>
    </location>
</feature>
<accession>A0ABM8ZMC9</accession>
<evidence type="ECO:0000259" key="11">
    <source>
        <dbReference type="PROSITE" id="PS50887"/>
    </source>
</evidence>
<feature type="domain" description="HAMP" evidence="10">
    <location>
        <begin position="313"/>
        <end position="365"/>
    </location>
</feature>
<keyword evidence="4 9" id="KW-0812">Transmembrane</keyword>
<organism evidence="12 13">
    <name type="scientific">Vibrio hippocampi</name>
    <dbReference type="NCBI Taxonomy" id="654686"/>
    <lineage>
        <taxon>Bacteria</taxon>
        <taxon>Pseudomonadati</taxon>
        <taxon>Pseudomonadota</taxon>
        <taxon>Gammaproteobacteria</taxon>
        <taxon>Vibrionales</taxon>
        <taxon>Vibrionaceae</taxon>
        <taxon>Vibrio</taxon>
    </lineage>
</organism>
<dbReference type="Gene3D" id="3.30.70.270">
    <property type="match status" value="1"/>
</dbReference>
<dbReference type="SUPFAM" id="SSF158472">
    <property type="entry name" value="HAMP domain-like"/>
    <property type="match status" value="1"/>
</dbReference>